<evidence type="ECO:0000256" key="6">
    <source>
        <dbReference type="ARBA" id="ARBA00023136"/>
    </source>
</evidence>
<keyword evidence="7 9" id="KW-0675">Receptor</keyword>
<feature type="domain" description="G-protein coupled receptors family 1 profile" evidence="11">
    <location>
        <begin position="49"/>
        <end position="301"/>
    </location>
</feature>
<evidence type="ECO:0000256" key="5">
    <source>
        <dbReference type="ARBA" id="ARBA00023040"/>
    </source>
</evidence>
<dbReference type="Gene3D" id="1.20.1070.10">
    <property type="entry name" value="Rhodopsin 7-helix transmembrane proteins"/>
    <property type="match status" value="1"/>
</dbReference>
<keyword evidence="6 10" id="KW-0472">Membrane</keyword>
<dbReference type="PANTHER" id="PTHR24249">
    <property type="entry name" value="HISTAMINE RECEPTOR-RELATED G-PROTEIN COUPLED RECEPTOR"/>
    <property type="match status" value="1"/>
</dbReference>
<name>A0A3Q3AF77_KRYMA</name>
<dbReference type="InterPro" id="IPR000276">
    <property type="entry name" value="GPCR_Rhodpsn"/>
</dbReference>
<keyword evidence="4 10" id="KW-1133">Transmembrane helix</keyword>
<keyword evidence="13" id="KW-1185">Reference proteome</keyword>
<feature type="transmembrane region" description="Helical" evidence="10">
    <location>
        <begin position="284"/>
        <end position="308"/>
    </location>
</feature>
<reference evidence="12" key="1">
    <citation type="submission" date="2025-08" db="UniProtKB">
        <authorList>
            <consortium name="Ensembl"/>
        </authorList>
    </citation>
    <scope>IDENTIFICATION</scope>
</reference>
<sequence length="331" mass="36931">MQTPPKKDPGHEAILQPSCCEVIPFPRSQSETMVVSFVLCFISLITACLNLLVIISISHFKQLHSSTNLVLLSLAVSDFFVGLLMLFQIMLLDGCWYFGNLMCFLYYVFNAVLTTASVGNMVLISVDRYVAICDPLHYPIKVTPKRAQICVSLCWSCSLCYAIILLRDNLKQPGKFNSCSGECVIIVGVTTQIADLFLTFIIPIAIIIVLYLKVFVAAVSQIRVMRVHTVAVTNQHSGKIIKKSEIKAARTLGVVVVVFLMCLCPYFCVTLADQETLLNTSSVAFFLCLFYFNSCLNPVIYAFFYPWFRKSIKIIISLQILKSGSCDTNVS</sequence>
<dbReference type="InterPro" id="IPR050569">
    <property type="entry name" value="TAAR"/>
</dbReference>
<dbReference type="OMA" id="VCTLYYV"/>
<evidence type="ECO:0000256" key="1">
    <source>
        <dbReference type="ARBA" id="ARBA00004651"/>
    </source>
</evidence>
<comment type="similarity">
    <text evidence="9">Belongs to the G-protein coupled receptor 1 family.</text>
</comment>
<dbReference type="GO" id="GO:0005886">
    <property type="term" value="C:plasma membrane"/>
    <property type="evidence" value="ECO:0007669"/>
    <property type="project" value="UniProtKB-SubCell"/>
</dbReference>
<proteinExistence type="inferred from homology"/>
<dbReference type="AlphaFoldDB" id="A0A3Q3AF77"/>
<dbReference type="Ensembl" id="ENSKMAT00000015002.1">
    <property type="protein sequence ID" value="ENSKMAP00000014785.1"/>
    <property type="gene ID" value="ENSKMAG00000011092.1"/>
</dbReference>
<feature type="transmembrane region" description="Helical" evidence="10">
    <location>
        <begin position="34"/>
        <end position="57"/>
    </location>
</feature>
<keyword evidence="5 9" id="KW-0297">G-protein coupled receptor</keyword>
<reference evidence="12" key="2">
    <citation type="submission" date="2025-09" db="UniProtKB">
        <authorList>
            <consortium name="Ensembl"/>
        </authorList>
    </citation>
    <scope>IDENTIFICATION</scope>
</reference>
<evidence type="ECO:0000256" key="10">
    <source>
        <dbReference type="SAM" id="Phobius"/>
    </source>
</evidence>
<dbReference type="PRINTS" id="PR00237">
    <property type="entry name" value="GPCRRHODOPSN"/>
</dbReference>
<dbReference type="PROSITE" id="PS50262">
    <property type="entry name" value="G_PROTEIN_RECEP_F1_2"/>
    <property type="match status" value="1"/>
</dbReference>
<evidence type="ECO:0000256" key="4">
    <source>
        <dbReference type="ARBA" id="ARBA00022989"/>
    </source>
</evidence>
<keyword evidence="3 9" id="KW-0812">Transmembrane</keyword>
<evidence type="ECO:0000313" key="12">
    <source>
        <dbReference type="Ensembl" id="ENSKMAP00000014785.1"/>
    </source>
</evidence>
<dbReference type="Proteomes" id="UP000264800">
    <property type="component" value="Unplaced"/>
</dbReference>
<organism evidence="12 13">
    <name type="scientific">Kryptolebias marmoratus</name>
    <name type="common">Mangrove killifish</name>
    <name type="synonym">Rivulus marmoratus</name>
    <dbReference type="NCBI Taxonomy" id="37003"/>
    <lineage>
        <taxon>Eukaryota</taxon>
        <taxon>Metazoa</taxon>
        <taxon>Chordata</taxon>
        <taxon>Craniata</taxon>
        <taxon>Vertebrata</taxon>
        <taxon>Euteleostomi</taxon>
        <taxon>Actinopterygii</taxon>
        <taxon>Neopterygii</taxon>
        <taxon>Teleostei</taxon>
        <taxon>Neoteleostei</taxon>
        <taxon>Acanthomorphata</taxon>
        <taxon>Ovalentaria</taxon>
        <taxon>Atherinomorphae</taxon>
        <taxon>Cyprinodontiformes</taxon>
        <taxon>Rivulidae</taxon>
        <taxon>Kryptolebias</taxon>
    </lineage>
</organism>
<dbReference type="GO" id="GO:0001594">
    <property type="term" value="F:trace-amine receptor activity"/>
    <property type="evidence" value="ECO:0007669"/>
    <property type="project" value="TreeGrafter"/>
</dbReference>
<feature type="transmembrane region" description="Helical" evidence="10">
    <location>
        <begin position="252"/>
        <end position="272"/>
    </location>
</feature>
<dbReference type="PANTHER" id="PTHR24249:SF381">
    <property type="entry name" value="TRACE AMINE ASSOCIATED RECEPTOR 19P-RELATED"/>
    <property type="match status" value="1"/>
</dbReference>
<evidence type="ECO:0000256" key="8">
    <source>
        <dbReference type="ARBA" id="ARBA00023224"/>
    </source>
</evidence>
<comment type="subcellular location">
    <subcellularLocation>
        <location evidence="1">Cell membrane</location>
        <topology evidence="1">Multi-pass membrane protein</topology>
    </subcellularLocation>
</comment>
<evidence type="ECO:0000256" key="9">
    <source>
        <dbReference type="RuleBase" id="RU000688"/>
    </source>
</evidence>
<feature type="transmembrane region" description="Helical" evidence="10">
    <location>
        <begin position="104"/>
        <end position="126"/>
    </location>
</feature>
<evidence type="ECO:0000256" key="2">
    <source>
        <dbReference type="ARBA" id="ARBA00022475"/>
    </source>
</evidence>
<evidence type="ECO:0000256" key="3">
    <source>
        <dbReference type="ARBA" id="ARBA00022692"/>
    </source>
</evidence>
<evidence type="ECO:0000313" key="13">
    <source>
        <dbReference type="Proteomes" id="UP000264800"/>
    </source>
</evidence>
<dbReference type="Pfam" id="PF00001">
    <property type="entry name" value="7tm_1"/>
    <property type="match status" value="1"/>
</dbReference>
<dbReference type="GeneTree" id="ENSGT01050000244823"/>
<feature type="transmembrane region" description="Helical" evidence="10">
    <location>
        <begin position="147"/>
        <end position="166"/>
    </location>
</feature>
<accession>A0A3Q3AF77</accession>
<dbReference type="CDD" id="cd15055">
    <property type="entry name" value="7tmA_TAARs"/>
    <property type="match status" value="1"/>
</dbReference>
<keyword evidence="8 9" id="KW-0807">Transducer</keyword>
<dbReference type="SUPFAM" id="SSF81321">
    <property type="entry name" value="Family A G protein-coupled receptor-like"/>
    <property type="match status" value="1"/>
</dbReference>
<dbReference type="InterPro" id="IPR017452">
    <property type="entry name" value="GPCR_Rhodpsn_7TM"/>
</dbReference>
<feature type="transmembrane region" description="Helical" evidence="10">
    <location>
        <begin position="196"/>
        <end position="216"/>
    </location>
</feature>
<evidence type="ECO:0000256" key="7">
    <source>
        <dbReference type="ARBA" id="ARBA00023170"/>
    </source>
</evidence>
<feature type="transmembrane region" description="Helical" evidence="10">
    <location>
        <begin position="69"/>
        <end position="92"/>
    </location>
</feature>
<protein>
    <submittedName>
        <fullName evidence="12">Trace amine-associated receptor 13c-like</fullName>
    </submittedName>
</protein>
<keyword evidence="2" id="KW-1003">Cell membrane</keyword>
<dbReference type="SMART" id="SM01381">
    <property type="entry name" value="7TM_GPCR_Srsx"/>
    <property type="match status" value="1"/>
</dbReference>
<evidence type="ECO:0000259" key="11">
    <source>
        <dbReference type="PROSITE" id="PS50262"/>
    </source>
</evidence>
<dbReference type="PROSITE" id="PS00237">
    <property type="entry name" value="G_PROTEIN_RECEP_F1_1"/>
    <property type="match status" value="1"/>
</dbReference>